<comment type="caution">
    <text evidence="1">The sequence shown here is derived from an EMBL/GenBank/DDBJ whole genome shotgun (WGS) entry which is preliminary data.</text>
</comment>
<evidence type="ECO:0000313" key="1">
    <source>
        <dbReference type="EMBL" id="KPW99843.1"/>
    </source>
</evidence>
<protein>
    <submittedName>
        <fullName evidence="1">Uncharacterized protein</fullName>
    </submittedName>
</protein>
<gene>
    <name evidence="1" type="ORF">ALO75_03345</name>
</gene>
<dbReference type="AlphaFoldDB" id="A0A0P9N4L0"/>
<evidence type="ECO:0000313" key="2">
    <source>
        <dbReference type="Proteomes" id="UP000051335"/>
    </source>
</evidence>
<keyword evidence="2" id="KW-1185">Reference proteome</keyword>
<reference evidence="1 2" key="1">
    <citation type="submission" date="2015-09" db="EMBL/GenBank/DDBJ databases">
        <title>Genome announcement of multiple Pseudomonas syringae strains.</title>
        <authorList>
            <person name="Thakur S."/>
            <person name="Wang P.W."/>
            <person name="Gong Y."/>
            <person name="Weir B.S."/>
            <person name="Guttman D.S."/>
        </authorList>
    </citation>
    <scope>NUCLEOTIDE SEQUENCE [LARGE SCALE GENOMIC DNA]</scope>
    <source>
        <strain evidence="1 2">ICMP17001</strain>
    </source>
</reference>
<dbReference type="PATRIC" id="fig|317659.3.peg.5216"/>
<sequence>MGHQSPHKRALSSLLLGDRVTNPQQPSRRQQAQPLGLISEFWRSSPRAGALCFTPIAQAPFPTIPSYFPASTVDRRRRCMFVWTAGLVFSGKTDWLSTRICFAECLHSERRGILVESLGMVIEVFKQDSSCLPHGKTIYRDADRHRVWANDMGGLQSIGNAIDQSSTYTGAERLLRV</sequence>
<proteinExistence type="predicted"/>
<dbReference type="Proteomes" id="UP000051335">
    <property type="component" value="Unassembled WGS sequence"/>
</dbReference>
<name>A0A0P9N4L0_9PSED</name>
<dbReference type="EMBL" id="LJQC01000472">
    <property type="protein sequence ID" value="KPW99843.1"/>
    <property type="molecule type" value="Genomic_DNA"/>
</dbReference>
<organism evidence="1 2">
    <name type="scientific">Pseudomonas syringae pv. coryli</name>
    <dbReference type="NCBI Taxonomy" id="317659"/>
    <lineage>
        <taxon>Bacteria</taxon>
        <taxon>Pseudomonadati</taxon>
        <taxon>Pseudomonadota</taxon>
        <taxon>Gammaproteobacteria</taxon>
        <taxon>Pseudomonadales</taxon>
        <taxon>Pseudomonadaceae</taxon>
        <taxon>Pseudomonas</taxon>
    </lineage>
</organism>
<accession>A0A0P9N4L0</accession>